<accession>D6Z491</accession>
<dbReference type="RefSeq" id="WP_013163892.1">
    <property type="nucleotide sequence ID" value="NC_014216.1"/>
</dbReference>
<keyword evidence="3" id="KW-1185">Reference proteome</keyword>
<dbReference type="SUPFAM" id="SSF48371">
    <property type="entry name" value="ARM repeat"/>
    <property type="match status" value="1"/>
</dbReference>
<dbReference type="HOGENOM" id="CLU_749505_0_0_7"/>
<dbReference type="EMBL" id="CP001940">
    <property type="protein sequence ID" value="ADH86366.1"/>
    <property type="molecule type" value="Genomic_DNA"/>
</dbReference>
<evidence type="ECO:0000313" key="3">
    <source>
        <dbReference type="Proteomes" id="UP000001508"/>
    </source>
</evidence>
<dbReference type="GO" id="GO:0016829">
    <property type="term" value="F:lyase activity"/>
    <property type="evidence" value="ECO:0007669"/>
    <property type="project" value="UniProtKB-KW"/>
</dbReference>
<dbReference type="InterPro" id="IPR011989">
    <property type="entry name" value="ARM-like"/>
</dbReference>
<gene>
    <name evidence="2" type="ordered locus">DaAHT2_1673</name>
</gene>
<name>D6Z491_DESAT</name>
<dbReference type="Proteomes" id="UP000001508">
    <property type="component" value="Chromosome"/>
</dbReference>
<sequence length="366" mass="41522">MKQQQIKTRPHCPFCGDEVAQPQDQDQRKLGEFKVGHCQCGAVYACDATGHNIGSAMIEALVYACNDDWELAWELLPDQDYLTGRVESYDEITHQILEQRHLDGRYVRGVLYFVRLQKEITEIAQQRAEQKRDYLPPVEPERDPARPRQRADKKEVQRLALAGDIDGLVALTFDDVRTLRFLQRLLYTPDDDQRWWLAHVIGQVCARVATRQPGVVSDLLHRLFDASSDSAAANWGLVETMGSIIAARPDIYGAFARHLLRYINHVSTRPLVLWALGTVAARRPDLVRANQFYQLFNLLNDSDPLVRALTIRLLGRAGAREVGERLQALSREQTPVTIYEEGRPQTITVGDLAAEALKMTEKVEQA</sequence>
<proteinExistence type="predicted"/>
<dbReference type="AlphaFoldDB" id="D6Z491"/>
<dbReference type="eggNOG" id="COG1413">
    <property type="taxonomic scope" value="Bacteria"/>
</dbReference>
<feature type="region of interest" description="Disordered" evidence="1">
    <location>
        <begin position="131"/>
        <end position="153"/>
    </location>
</feature>
<reference evidence="3" key="1">
    <citation type="submission" date="2010-02" db="EMBL/GenBank/DDBJ databases">
        <title>Complete sequence of Desulfurivibrio alkaliphilus AHT2.</title>
        <authorList>
            <consortium name="US DOE Joint Genome Institute"/>
            <person name="Pitluck S."/>
            <person name="Chertkov O."/>
            <person name="Detter J.C."/>
            <person name="Han C."/>
            <person name="Tapia R."/>
            <person name="Larimer F."/>
            <person name="Land M."/>
            <person name="Hauser L."/>
            <person name="Kyrpides N."/>
            <person name="Mikhailova N."/>
            <person name="Sorokin D.Y."/>
            <person name="Muyzer G."/>
            <person name="Woyke T."/>
        </authorList>
    </citation>
    <scope>NUCLEOTIDE SEQUENCE [LARGE SCALE GENOMIC DNA]</scope>
    <source>
        <strain evidence="3">DSM 19089 / UNIQEM U267 / AHT2</strain>
    </source>
</reference>
<organism evidence="2 3">
    <name type="scientific">Desulfurivibrio alkaliphilus (strain DSM 19089 / UNIQEM U267 / AHT2)</name>
    <dbReference type="NCBI Taxonomy" id="589865"/>
    <lineage>
        <taxon>Bacteria</taxon>
        <taxon>Pseudomonadati</taxon>
        <taxon>Thermodesulfobacteriota</taxon>
        <taxon>Desulfobulbia</taxon>
        <taxon>Desulfobulbales</taxon>
        <taxon>Desulfobulbaceae</taxon>
        <taxon>Desulfurivibrio</taxon>
    </lineage>
</organism>
<dbReference type="InterPro" id="IPR016024">
    <property type="entry name" value="ARM-type_fold"/>
</dbReference>
<protein>
    <submittedName>
        <fullName evidence="2">Heat repeat-containing PBS lyase</fullName>
    </submittedName>
</protein>
<dbReference type="Pfam" id="PF13513">
    <property type="entry name" value="HEAT_EZ"/>
    <property type="match status" value="1"/>
</dbReference>
<dbReference type="InParanoid" id="D6Z491"/>
<keyword evidence="2" id="KW-0456">Lyase</keyword>
<evidence type="ECO:0000313" key="2">
    <source>
        <dbReference type="EMBL" id="ADH86366.1"/>
    </source>
</evidence>
<dbReference type="KEGG" id="dak:DaAHT2_1673"/>
<dbReference type="NCBIfam" id="NF045662">
    <property type="entry name" value="DVU0298_fam"/>
    <property type="match status" value="1"/>
</dbReference>
<dbReference type="OrthoDB" id="9774367at2"/>
<dbReference type="Gene3D" id="1.25.10.10">
    <property type="entry name" value="Leucine-rich Repeat Variant"/>
    <property type="match status" value="1"/>
</dbReference>
<dbReference type="InterPro" id="IPR054701">
    <property type="entry name" value="DVU0298-like"/>
</dbReference>
<evidence type="ECO:0000256" key="1">
    <source>
        <dbReference type="SAM" id="MobiDB-lite"/>
    </source>
</evidence>
<dbReference type="STRING" id="589865.DaAHT2_1673"/>